<keyword evidence="5" id="KW-0378">Hydrolase</keyword>
<organism evidence="7 8">
    <name type="scientific">Candidatus Vogelbacteria bacterium RIFOXYD1_FULL_51_18</name>
    <dbReference type="NCBI Taxonomy" id="1802440"/>
    <lineage>
        <taxon>Bacteria</taxon>
        <taxon>Candidatus Vogeliibacteriota</taxon>
    </lineage>
</organism>
<reference evidence="7 8" key="1">
    <citation type="journal article" date="2016" name="Nat. Commun.">
        <title>Thousands of microbial genomes shed light on interconnected biogeochemical processes in an aquifer system.</title>
        <authorList>
            <person name="Anantharaman K."/>
            <person name="Brown C.T."/>
            <person name="Hug L.A."/>
            <person name="Sharon I."/>
            <person name="Castelle C.J."/>
            <person name="Probst A.J."/>
            <person name="Thomas B.C."/>
            <person name="Singh A."/>
            <person name="Wilkins M.J."/>
            <person name="Karaoz U."/>
            <person name="Brodie E.L."/>
            <person name="Williams K.H."/>
            <person name="Hubbard S.S."/>
            <person name="Banfield J.F."/>
        </authorList>
    </citation>
    <scope>NUCLEOTIDE SEQUENCE [LARGE SCALE GENOMIC DNA]</scope>
</reference>
<evidence type="ECO:0000256" key="5">
    <source>
        <dbReference type="ARBA" id="ARBA00022801"/>
    </source>
</evidence>
<evidence type="ECO:0000256" key="2">
    <source>
        <dbReference type="ARBA" id="ARBA00022649"/>
    </source>
</evidence>
<keyword evidence="3" id="KW-0540">Nuclease</keyword>
<gene>
    <name evidence="7" type="ORF">A2569_02220</name>
</gene>
<evidence type="ECO:0000313" key="8">
    <source>
        <dbReference type="Proteomes" id="UP000177090"/>
    </source>
</evidence>
<name>A0A1G2QKL0_9BACT</name>
<evidence type="ECO:0000256" key="1">
    <source>
        <dbReference type="ARBA" id="ARBA00022553"/>
    </source>
</evidence>
<dbReference type="InterPro" id="IPR051813">
    <property type="entry name" value="HepT_RNase_toxin"/>
</dbReference>
<evidence type="ECO:0008006" key="9">
    <source>
        <dbReference type="Google" id="ProtNLM"/>
    </source>
</evidence>
<dbReference type="GO" id="GO:0004540">
    <property type="term" value="F:RNA nuclease activity"/>
    <property type="evidence" value="ECO:0007669"/>
    <property type="project" value="InterPro"/>
</dbReference>
<dbReference type="STRING" id="1802440.A2569_02220"/>
<dbReference type="PANTHER" id="PTHR34139">
    <property type="entry name" value="UPF0331 PROTEIN MJ0127"/>
    <property type="match status" value="1"/>
</dbReference>
<evidence type="ECO:0000313" key="7">
    <source>
        <dbReference type="EMBL" id="OHA61130.1"/>
    </source>
</evidence>
<proteinExistence type="inferred from homology"/>
<keyword evidence="2" id="KW-1277">Toxin-antitoxin system</keyword>
<comment type="similarity">
    <text evidence="6">Belongs to the HepT RNase toxin family.</text>
</comment>
<dbReference type="GO" id="GO:0016787">
    <property type="term" value="F:hydrolase activity"/>
    <property type="evidence" value="ECO:0007669"/>
    <property type="project" value="UniProtKB-KW"/>
</dbReference>
<protein>
    <recommendedName>
        <fullName evidence="9">DUF86 domain-containing protein</fullName>
    </recommendedName>
</protein>
<evidence type="ECO:0000256" key="4">
    <source>
        <dbReference type="ARBA" id="ARBA00022741"/>
    </source>
</evidence>
<dbReference type="Proteomes" id="UP000177090">
    <property type="component" value="Unassembled WGS sequence"/>
</dbReference>
<keyword evidence="1" id="KW-0597">Phosphoprotein</keyword>
<evidence type="ECO:0000256" key="3">
    <source>
        <dbReference type="ARBA" id="ARBA00022722"/>
    </source>
</evidence>
<evidence type="ECO:0000256" key="6">
    <source>
        <dbReference type="ARBA" id="ARBA00024207"/>
    </source>
</evidence>
<dbReference type="GO" id="GO:0110001">
    <property type="term" value="C:toxin-antitoxin complex"/>
    <property type="evidence" value="ECO:0007669"/>
    <property type="project" value="InterPro"/>
</dbReference>
<dbReference type="Gene3D" id="1.20.120.580">
    <property type="entry name" value="bsu32300-like"/>
    <property type="match status" value="1"/>
</dbReference>
<dbReference type="EMBL" id="MHTL01000004">
    <property type="protein sequence ID" value="OHA61130.1"/>
    <property type="molecule type" value="Genomic_DNA"/>
</dbReference>
<dbReference type="GO" id="GO:0000166">
    <property type="term" value="F:nucleotide binding"/>
    <property type="evidence" value="ECO:0007669"/>
    <property type="project" value="UniProtKB-KW"/>
</dbReference>
<dbReference type="Pfam" id="PF01934">
    <property type="entry name" value="HepT-like"/>
    <property type="match status" value="1"/>
</dbReference>
<dbReference type="InterPro" id="IPR037038">
    <property type="entry name" value="HepT-like_sf"/>
</dbReference>
<sequence>MKNRRDIGLYLTDILDAIKSIEEYVVGIKDADTFFSDKKTYDAVVRNLTIIGEAAHTLSEEVRSEYQEIEWRDIVAMRNHLVHEYFGIDQSVTWAVITLHLPALKKIAKKMLEDFKKISPDT</sequence>
<comment type="caution">
    <text evidence="7">The sequence shown here is derived from an EMBL/GenBank/DDBJ whole genome shotgun (WGS) entry which is preliminary data.</text>
</comment>
<keyword evidence="4" id="KW-0547">Nucleotide-binding</keyword>
<dbReference type="InterPro" id="IPR008201">
    <property type="entry name" value="HepT-like"/>
</dbReference>
<dbReference type="PANTHER" id="PTHR34139:SF1">
    <property type="entry name" value="RNASE MJ1380-RELATED"/>
    <property type="match status" value="1"/>
</dbReference>
<dbReference type="AlphaFoldDB" id="A0A1G2QKL0"/>
<accession>A0A1G2QKL0</accession>